<gene>
    <name evidence="6" type="ORF">PCO31010_03297</name>
</gene>
<evidence type="ECO:0000256" key="2">
    <source>
        <dbReference type="ARBA" id="ARBA00023015"/>
    </source>
</evidence>
<dbReference type="FunFam" id="1.10.10.60:FF:000132">
    <property type="entry name" value="AraC family transcriptional regulator"/>
    <property type="match status" value="1"/>
</dbReference>
<evidence type="ECO:0000313" key="6">
    <source>
        <dbReference type="EMBL" id="VVE23588.1"/>
    </source>
</evidence>
<feature type="domain" description="HTH araC/xylS-type" evidence="5">
    <location>
        <begin position="228"/>
        <end position="325"/>
    </location>
</feature>
<accession>A0A5E4WG03</accession>
<dbReference type="EMBL" id="CABPSA010000005">
    <property type="protein sequence ID" value="VVE23588.1"/>
    <property type="molecule type" value="Genomic_DNA"/>
</dbReference>
<dbReference type="PANTHER" id="PTHR11019:SF159">
    <property type="entry name" value="TRANSCRIPTIONAL REGULATOR-RELATED"/>
    <property type="match status" value="1"/>
</dbReference>
<dbReference type="SUPFAM" id="SSF46689">
    <property type="entry name" value="Homeodomain-like"/>
    <property type="match status" value="1"/>
</dbReference>
<dbReference type="InterPro" id="IPR018060">
    <property type="entry name" value="HTH_AraC"/>
</dbReference>
<dbReference type="InterPro" id="IPR009057">
    <property type="entry name" value="Homeodomain-like_sf"/>
</dbReference>
<dbReference type="PROSITE" id="PS00041">
    <property type="entry name" value="HTH_ARAC_FAMILY_1"/>
    <property type="match status" value="1"/>
</dbReference>
<reference evidence="6 7" key="1">
    <citation type="submission" date="2019-08" db="EMBL/GenBank/DDBJ databases">
        <authorList>
            <person name="Peeters C."/>
        </authorList>
    </citation>
    <scope>NUCLEOTIDE SEQUENCE [LARGE SCALE GENOMIC DNA]</scope>
    <source>
        <strain evidence="6 7">LMG 31010</strain>
    </source>
</reference>
<evidence type="ECO:0000259" key="5">
    <source>
        <dbReference type="PROSITE" id="PS01124"/>
    </source>
</evidence>
<keyword evidence="2" id="KW-0805">Transcription regulation</keyword>
<keyword evidence="1" id="KW-0678">Repressor</keyword>
<evidence type="ECO:0000313" key="7">
    <source>
        <dbReference type="Proteomes" id="UP000343335"/>
    </source>
</evidence>
<dbReference type="SMART" id="SM00342">
    <property type="entry name" value="HTH_ARAC"/>
    <property type="match status" value="1"/>
</dbReference>
<dbReference type="AlphaFoldDB" id="A0A5E4WG03"/>
<dbReference type="PROSITE" id="PS01124">
    <property type="entry name" value="HTH_ARAC_FAMILY_2"/>
    <property type="match status" value="1"/>
</dbReference>
<organism evidence="6 7">
    <name type="scientific">Pandoraea commovens</name>
    <dbReference type="NCBI Taxonomy" id="2508289"/>
    <lineage>
        <taxon>Bacteria</taxon>
        <taxon>Pseudomonadati</taxon>
        <taxon>Pseudomonadota</taxon>
        <taxon>Betaproteobacteria</taxon>
        <taxon>Burkholderiales</taxon>
        <taxon>Burkholderiaceae</taxon>
        <taxon>Pandoraea</taxon>
    </lineage>
</organism>
<dbReference type="Pfam" id="PF12833">
    <property type="entry name" value="HTH_18"/>
    <property type="match status" value="1"/>
</dbReference>
<keyword evidence="4" id="KW-0804">Transcription</keyword>
<sequence>MGRHEAASSGTSLIVRALAFDLITLFGHKTMQIGQTSDKRMSTDSLDLPRRKPDVGLMQLDDSPFARYKPNDRLDGPPVWAFGGRDHERSLFRIGTRELDWHSHVRGQLFCIHAGLAHVHTPFGAWVLPPYRAGWIPPGVTHRVSLSSVVSGWIVLVTPAAATTLPSTPSVVGVSELLAALVKRAVSWALRDVLTDEEMRLAQVLVDEIARAPAEPLGLPMPTDARVARVARAVLDDLSGQTSLEALAQHAGVSSRTARRLFVAETGMGFTQWRQQARLVSALERLANGEPVGTIADSLGYSTPSNFIAMFRRAFGESPGRYFRQVGPRVQADDEEGA</sequence>
<dbReference type="GO" id="GO:0003700">
    <property type="term" value="F:DNA-binding transcription factor activity"/>
    <property type="evidence" value="ECO:0007669"/>
    <property type="project" value="InterPro"/>
</dbReference>
<dbReference type="CDD" id="cd06124">
    <property type="entry name" value="cupin_NimR-like_N"/>
    <property type="match status" value="1"/>
</dbReference>
<dbReference type="Gene3D" id="1.10.10.60">
    <property type="entry name" value="Homeodomain-like"/>
    <property type="match status" value="1"/>
</dbReference>
<dbReference type="GO" id="GO:0043565">
    <property type="term" value="F:sequence-specific DNA binding"/>
    <property type="evidence" value="ECO:0007669"/>
    <property type="project" value="InterPro"/>
</dbReference>
<evidence type="ECO:0000256" key="4">
    <source>
        <dbReference type="ARBA" id="ARBA00023163"/>
    </source>
</evidence>
<evidence type="ECO:0000256" key="3">
    <source>
        <dbReference type="ARBA" id="ARBA00023125"/>
    </source>
</evidence>
<evidence type="ECO:0000256" key="1">
    <source>
        <dbReference type="ARBA" id="ARBA00022491"/>
    </source>
</evidence>
<dbReference type="SUPFAM" id="SSF51182">
    <property type="entry name" value="RmlC-like cupins"/>
    <property type="match status" value="1"/>
</dbReference>
<keyword evidence="3" id="KW-0238">DNA-binding</keyword>
<name>A0A5E4WG03_9BURK</name>
<proteinExistence type="predicted"/>
<dbReference type="PANTHER" id="PTHR11019">
    <property type="entry name" value="HTH-TYPE TRANSCRIPTIONAL REGULATOR NIMR"/>
    <property type="match status" value="1"/>
</dbReference>
<dbReference type="InterPro" id="IPR018062">
    <property type="entry name" value="HTH_AraC-typ_CS"/>
</dbReference>
<protein>
    <submittedName>
        <fullName evidence="6">AraC family transcriptional regulator</fullName>
    </submittedName>
</protein>
<dbReference type="Proteomes" id="UP000343335">
    <property type="component" value="Unassembled WGS sequence"/>
</dbReference>
<dbReference type="InterPro" id="IPR011051">
    <property type="entry name" value="RmlC_Cupin_sf"/>
</dbReference>